<evidence type="ECO:0000313" key="3">
    <source>
        <dbReference type="Proteomes" id="UP001637990"/>
    </source>
</evidence>
<dbReference type="RefSeq" id="WP_244183603.1">
    <property type="nucleotide sequence ID" value="NZ_JBJGBS010000039.1"/>
</dbReference>
<reference evidence="2 3" key="1">
    <citation type="submission" date="2024-11" db="EMBL/GenBank/DDBJ databases">
        <title>Genome sequencing of Xanthomonas codiaei.</title>
        <authorList>
            <person name="Studholme D.J."/>
        </authorList>
    </citation>
    <scope>NUCLEOTIDE SEQUENCE [LARGE SCALE GENOMIC DNA]</scope>
    <source>
        <strain evidence="2 3">NCPPB 4350</strain>
    </source>
</reference>
<feature type="compositionally biased region" description="Basic and acidic residues" evidence="1">
    <location>
        <begin position="38"/>
        <end position="47"/>
    </location>
</feature>
<name>A0ABW9MMB6_9XANT</name>
<evidence type="ECO:0000313" key="2">
    <source>
        <dbReference type="EMBL" id="MFO3705393.1"/>
    </source>
</evidence>
<gene>
    <name evidence="2" type="ORF">ACI6Q5_10470</name>
</gene>
<organism evidence="2 3">
    <name type="scientific">Xanthomonas codiaei</name>
    <dbReference type="NCBI Taxonomy" id="56463"/>
    <lineage>
        <taxon>Bacteria</taxon>
        <taxon>Pseudomonadati</taxon>
        <taxon>Pseudomonadota</taxon>
        <taxon>Gammaproteobacteria</taxon>
        <taxon>Lysobacterales</taxon>
        <taxon>Lysobacteraceae</taxon>
        <taxon>Xanthomonas</taxon>
    </lineage>
</organism>
<sequence length="47" mass="5012">MSSNASSGTAHFQWRDHQPRWTGGDGGAAWMDGSGGGMDRRMLDSEG</sequence>
<accession>A0ABW9MMB6</accession>
<feature type="region of interest" description="Disordered" evidence="1">
    <location>
        <begin position="1"/>
        <end position="47"/>
    </location>
</feature>
<dbReference type="Proteomes" id="UP001637990">
    <property type="component" value="Unassembled WGS sequence"/>
</dbReference>
<feature type="compositionally biased region" description="Gly residues" evidence="1">
    <location>
        <begin position="23"/>
        <end position="37"/>
    </location>
</feature>
<comment type="caution">
    <text evidence="2">The sequence shown here is derived from an EMBL/GenBank/DDBJ whole genome shotgun (WGS) entry which is preliminary data.</text>
</comment>
<proteinExistence type="predicted"/>
<feature type="compositionally biased region" description="Polar residues" evidence="1">
    <location>
        <begin position="1"/>
        <end position="10"/>
    </location>
</feature>
<protein>
    <submittedName>
        <fullName evidence="2">Uncharacterized protein</fullName>
    </submittedName>
</protein>
<dbReference type="EMBL" id="JBJGBS010000039">
    <property type="protein sequence ID" value="MFO3705393.1"/>
    <property type="molecule type" value="Genomic_DNA"/>
</dbReference>
<keyword evidence="3" id="KW-1185">Reference proteome</keyword>
<evidence type="ECO:0000256" key="1">
    <source>
        <dbReference type="SAM" id="MobiDB-lite"/>
    </source>
</evidence>